<dbReference type="InterPro" id="IPR013783">
    <property type="entry name" value="Ig-like_fold"/>
</dbReference>
<keyword evidence="2" id="KW-0472">Membrane</keyword>
<feature type="region of interest" description="Disordered" evidence="1">
    <location>
        <begin position="309"/>
        <end position="347"/>
    </location>
</feature>
<dbReference type="Gene3D" id="2.60.40.10">
    <property type="entry name" value="Immunoglobulins"/>
    <property type="match status" value="1"/>
</dbReference>
<keyword evidence="2" id="KW-1133">Transmembrane helix</keyword>
<dbReference type="GO" id="GO:0005975">
    <property type="term" value="P:carbohydrate metabolic process"/>
    <property type="evidence" value="ECO:0007669"/>
    <property type="project" value="UniProtKB-ARBA"/>
</dbReference>
<dbReference type="EMBL" id="SMKY01000024">
    <property type="protein sequence ID" value="TDD87330.1"/>
    <property type="molecule type" value="Genomic_DNA"/>
</dbReference>
<evidence type="ECO:0000256" key="2">
    <source>
        <dbReference type="SAM" id="Phobius"/>
    </source>
</evidence>
<feature type="region of interest" description="Disordered" evidence="1">
    <location>
        <begin position="1"/>
        <end position="21"/>
    </location>
</feature>
<feature type="transmembrane region" description="Helical" evidence="2">
    <location>
        <begin position="57"/>
        <end position="74"/>
    </location>
</feature>
<accession>A0A4R5BQ41</accession>
<organism evidence="3 4">
    <name type="scientific">Actinomadura darangshiensis</name>
    <dbReference type="NCBI Taxonomy" id="705336"/>
    <lineage>
        <taxon>Bacteria</taxon>
        <taxon>Bacillati</taxon>
        <taxon>Actinomycetota</taxon>
        <taxon>Actinomycetes</taxon>
        <taxon>Streptosporangiales</taxon>
        <taxon>Thermomonosporaceae</taxon>
        <taxon>Actinomadura</taxon>
    </lineage>
</organism>
<evidence type="ECO:0000256" key="1">
    <source>
        <dbReference type="SAM" id="MobiDB-lite"/>
    </source>
</evidence>
<keyword evidence="2" id="KW-0812">Transmembrane</keyword>
<dbReference type="OrthoDB" id="3618631at2"/>
<name>A0A4R5BQ41_9ACTN</name>
<gene>
    <name evidence="3" type="ORF">E1293_07945</name>
</gene>
<comment type="caution">
    <text evidence="3">The sequence shown here is derived from an EMBL/GenBank/DDBJ whole genome shotgun (WGS) entry which is preliminary data.</text>
</comment>
<dbReference type="Proteomes" id="UP000295578">
    <property type="component" value="Unassembled WGS sequence"/>
</dbReference>
<feature type="transmembrane region" description="Helical" evidence="2">
    <location>
        <begin position="81"/>
        <end position="102"/>
    </location>
</feature>
<feature type="transmembrane region" description="Helical" evidence="2">
    <location>
        <begin position="28"/>
        <end position="51"/>
    </location>
</feature>
<keyword evidence="4" id="KW-1185">Reference proteome</keyword>
<evidence type="ECO:0000313" key="4">
    <source>
        <dbReference type="Proteomes" id="UP000295578"/>
    </source>
</evidence>
<dbReference type="AlphaFoldDB" id="A0A4R5BQ41"/>
<sequence length="347" mass="35436">MITRNVPASDGGTLVASPQQRQGSIGPVLPAMLGAICCSVVGTLITSSLHLSPTTRVVAAAGCAALAPMIATVGRLHHLRIGAGLMITIVALAVTYGGFAVVDSATGRTDPHLPLPSVGGTGNLGRFSGNPTKTGLHIKAGPSPLELDCDDTAKACEGTVSVSNEGTLPLRIGEIELRGPAAAAYSHTGCEHQTLPLHSDPCQITVRRQTATAGTARLIIHQNLPGAPTEVEVTSDQTGGGEVTGPLMLTPCATPTDGAACPIKGTGFKPGETVELTYTWPSGARSQYQVATAGDGSFEHQLLRASPPGTIEVSAVGRTSGRTTSTSYTPSSLNSPQQRSGRAIRAR</sequence>
<protein>
    <submittedName>
        <fullName evidence="3">Uncharacterized protein</fullName>
    </submittedName>
</protein>
<feature type="compositionally biased region" description="Low complexity" evidence="1">
    <location>
        <begin position="317"/>
        <end position="332"/>
    </location>
</feature>
<dbReference type="RefSeq" id="WP_132195424.1">
    <property type="nucleotide sequence ID" value="NZ_SMKY01000024.1"/>
</dbReference>
<reference evidence="3 4" key="1">
    <citation type="submission" date="2019-03" db="EMBL/GenBank/DDBJ databases">
        <title>Draft genome sequences of novel Actinobacteria.</title>
        <authorList>
            <person name="Sahin N."/>
            <person name="Ay H."/>
            <person name="Saygin H."/>
        </authorList>
    </citation>
    <scope>NUCLEOTIDE SEQUENCE [LARGE SCALE GENOMIC DNA]</scope>
    <source>
        <strain evidence="3 4">DSM 45941</strain>
    </source>
</reference>
<evidence type="ECO:0000313" key="3">
    <source>
        <dbReference type="EMBL" id="TDD87330.1"/>
    </source>
</evidence>
<proteinExistence type="predicted"/>